<proteinExistence type="predicted"/>
<dbReference type="Proteomes" id="UP000539265">
    <property type="component" value="Unassembled WGS sequence"/>
</dbReference>
<evidence type="ECO:0000313" key="1">
    <source>
        <dbReference type="EMBL" id="MBB3056353.1"/>
    </source>
</evidence>
<comment type="caution">
    <text evidence="1">The sequence shown here is derived from an EMBL/GenBank/DDBJ whole genome shotgun (WGS) entry which is preliminary data.</text>
</comment>
<dbReference type="EMBL" id="JACHWX010000007">
    <property type="protein sequence ID" value="MBB3056353.1"/>
    <property type="molecule type" value="Genomic_DNA"/>
</dbReference>
<keyword evidence="2" id="KW-1185">Reference proteome</keyword>
<dbReference type="AlphaFoldDB" id="A0A839SGC0"/>
<gene>
    <name evidence="1" type="ORF">FHS11_002776</name>
</gene>
<reference evidence="1" key="1">
    <citation type="submission" date="2020-08" db="EMBL/GenBank/DDBJ databases">
        <title>Genomic Encyclopedia of Type Strains, Phase III (KMG-III): the genomes of soil and plant-associated and newly described type strains.</title>
        <authorList>
            <person name="Whitman W."/>
        </authorList>
    </citation>
    <scope>NUCLEOTIDE SEQUENCE [LARGE SCALE GENOMIC DNA]</scope>
    <source>
        <strain evidence="1">CECT 8628</strain>
    </source>
</reference>
<evidence type="ECO:0000313" key="2">
    <source>
        <dbReference type="Proteomes" id="UP000539265"/>
    </source>
</evidence>
<dbReference type="RefSeq" id="WP_183476014.1">
    <property type="nucleotide sequence ID" value="NZ_JACHWX010000007.1"/>
</dbReference>
<sequence>MKQINIKQINDLHNDALRGLEFYKQELTILQERLEEIAADNTDVEVLEKVDHFQNQFIIHQRYIDDLMHDIRKNLKHIEEEVVTTSGFFGESNFTENEYLYEQFVTEEKIFNELRHEFNRFAAKWM</sequence>
<name>A0A839SGC0_9SPHI</name>
<accession>A0A839SGC0</accession>
<organism evidence="1 2">
    <name type="scientific">Mucilaginibacter gotjawali</name>
    <dbReference type="NCBI Taxonomy" id="1550579"/>
    <lineage>
        <taxon>Bacteria</taxon>
        <taxon>Pseudomonadati</taxon>
        <taxon>Bacteroidota</taxon>
        <taxon>Sphingobacteriia</taxon>
        <taxon>Sphingobacteriales</taxon>
        <taxon>Sphingobacteriaceae</taxon>
        <taxon>Mucilaginibacter</taxon>
    </lineage>
</organism>
<protein>
    <submittedName>
        <fullName evidence="1">Uncharacterized protein</fullName>
    </submittedName>
</protein>